<protein>
    <recommendedName>
        <fullName evidence="3">Hydrogenase assembly chaperone HypC/HupF</fullName>
    </recommendedName>
</protein>
<dbReference type="InterPro" id="IPR001109">
    <property type="entry name" value="Hydrogenase_HupF/HypC"/>
</dbReference>
<dbReference type="PRINTS" id="PR00445">
    <property type="entry name" value="HUPFHYPC"/>
</dbReference>
<dbReference type="SUPFAM" id="SSF159127">
    <property type="entry name" value="HupF/HypC-like"/>
    <property type="match status" value="1"/>
</dbReference>
<dbReference type="EMBL" id="BART01012391">
    <property type="protein sequence ID" value="GAG80402.1"/>
    <property type="molecule type" value="Genomic_DNA"/>
</dbReference>
<name>X1BGT4_9ZZZZ</name>
<sequence>MCLAIPALIKSIDGHQAEVDIDGVTRQASLQLTPEAKVGDYVLLHTGYAINVIDSVEAEETLKLLKELSEVY</sequence>
<comment type="similarity">
    <text evidence="1">Belongs to the HupF/HypC family.</text>
</comment>
<evidence type="ECO:0000313" key="2">
    <source>
        <dbReference type="EMBL" id="GAG80402.1"/>
    </source>
</evidence>
<comment type="caution">
    <text evidence="2">The sequence shown here is derived from an EMBL/GenBank/DDBJ whole genome shotgun (WGS) entry which is preliminary data.</text>
</comment>
<organism evidence="2">
    <name type="scientific">marine sediment metagenome</name>
    <dbReference type="NCBI Taxonomy" id="412755"/>
    <lineage>
        <taxon>unclassified sequences</taxon>
        <taxon>metagenomes</taxon>
        <taxon>ecological metagenomes</taxon>
    </lineage>
</organism>
<dbReference type="GO" id="GO:0005506">
    <property type="term" value="F:iron ion binding"/>
    <property type="evidence" value="ECO:0007669"/>
    <property type="project" value="TreeGrafter"/>
</dbReference>
<dbReference type="Gene3D" id="2.30.30.140">
    <property type="match status" value="1"/>
</dbReference>
<gene>
    <name evidence="2" type="ORF">S01H4_25893</name>
</gene>
<reference evidence="2" key="1">
    <citation type="journal article" date="2014" name="Front. Microbiol.">
        <title>High frequency of phylogenetically diverse reductive dehalogenase-homologous genes in deep subseafloor sedimentary metagenomes.</title>
        <authorList>
            <person name="Kawai M."/>
            <person name="Futagami T."/>
            <person name="Toyoda A."/>
            <person name="Takaki Y."/>
            <person name="Nishi S."/>
            <person name="Hori S."/>
            <person name="Arai W."/>
            <person name="Tsubouchi T."/>
            <person name="Morono Y."/>
            <person name="Uchiyama I."/>
            <person name="Ito T."/>
            <person name="Fujiyama A."/>
            <person name="Inagaki F."/>
            <person name="Takami H."/>
        </authorList>
    </citation>
    <scope>NUCLEOTIDE SEQUENCE</scope>
    <source>
        <strain evidence="2">Expedition CK06-06</strain>
    </source>
</reference>
<dbReference type="NCBIfam" id="TIGR00074">
    <property type="entry name" value="hypC_hupF"/>
    <property type="match status" value="1"/>
</dbReference>
<dbReference type="GO" id="GO:0051604">
    <property type="term" value="P:protein maturation"/>
    <property type="evidence" value="ECO:0007669"/>
    <property type="project" value="TreeGrafter"/>
</dbReference>
<proteinExistence type="inferred from homology"/>
<accession>X1BGT4</accession>
<dbReference type="PANTHER" id="PTHR35177:SF2">
    <property type="entry name" value="HYDROGENASE MATURATION FACTOR HYBG"/>
    <property type="match status" value="1"/>
</dbReference>
<evidence type="ECO:0000256" key="1">
    <source>
        <dbReference type="ARBA" id="ARBA00006018"/>
    </source>
</evidence>
<dbReference type="GO" id="GO:1902670">
    <property type="term" value="F:carbon dioxide binding"/>
    <property type="evidence" value="ECO:0007669"/>
    <property type="project" value="TreeGrafter"/>
</dbReference>
<dbReference type="PANTHER" id="PTHR35177">
    <property type="entry name" value="HYDROGENASE MATURATION FACTOR HYBG"/>
    <property type="match status" value="1"/>
</dbReference>
<dbReference type="AlphaFoldDB" id="X1BGT4"/>
<evidence type="ECO:0008006" key="3">
    <source>
        <dbReference type="Google" id="ProtNLM"/>
    </source>
</evidence>
<dbReference type="FunFam" id="2.30.30.140:FF:000022">
    <property type="entry name" value="Hydrogenase assembly chaperone HybG"/>
    <property type="match status" value="1"/>
</dbReference>
<dbReference type="Pfam" id="PF01455">
    <property type="entry name" value="HupF_HypC"/>
    <property type="match status" value="1"/>
</dbReference>